<keyword evidence="3" id="KW-1185">Reference proteome</keyword>
<name>A0ABZ1JYR7_9ACTN</name>
<sequence length="81" mass="9203">MPDNLPHTSGVISDLEKNRALLDWLRGQVGQTERRVRELGTQQAQEHARRERARAEVSWKIQPQRSSSTALLHRGGCATYP</sequence>
<feature type="compositionally biased region" description="Polar residues" evidence="1">
    <location>
        <begin position="61"/>
        <end position="70"/>
    </location>
</feature>
<feature type="compositionally biased region" description="Basic and acidic residues" evidence="1">
    <location>
        <begin position="46"/>
        <end position="57"/>
    </location>
</feature>
<gene>
    <name evidence="2" type="ORF">OG560_00470</name>
</gene>
<evidence type="ECO:0000256" key="1">
    <source>
        <dbReference type="SAM" id="MobiDB-lite"/>
    </source>
</evidence>
<dbReference type="EMBL" id="CP108135">
    <property type="protein sequence ID" value="WTP63978.1"/>
    <property type="molecule type" value="Genomic_DNA"/>
</dbReference>
<dbReference type="Proteomes" id="UP001622496">
    <property type="component" value="Chromosome"/>
</dbReference>
<feature type="region of interest" description="Disordered" evidence="1">
    <location>
        <begin position="35"/>
        <end position="81"/>
    </location>
</feature>
<organism evidence="2 3">
    <name type="scientific">[Kitasatospora] papulosa</name>
    <dbReference type="NCBI Taxonomy" id="1464011"/>
    <lineage>
        <taxon>Bacteria</taxon>
        <taxon>Bacillati</taxon>
        <taxon>Actinomycetota</taxon>
        <taxon>Actinomycetes</taxon>
        <taxon>Kitasatosporales</taxon>
        <taxon>Streptomycetaceae</taxon>
        <taxon>Streptomyces</taxon>
    </lineage>
</organism>
<reference evidence="2 3" key="1">
    <citation type="submission" date="2022-10" db="EMBL/GenBank/DDBJ databases">
        <title>The complete genomes of actinobacterial strains from the NBC collection.</title>
        <authorList>
            <person name="Joergensen T.S."/>
            <person name="Alvarez Arevalo M."/>
            <person name="Sterndorff E.B."/>
            <person name="Faurdal D."/>
            <person name="Vuksanovic O."/>
            <person name="Mourched A.-S."/>
            <person name="Charusanti P."/>
            <person name="Shaw S."/>
            <person name="Blin K."/>
            <person name="Weber T."/>
        </authorList>
    </citation>
    <scope>NUCLEOTIDE SEQUENCE [LARGE SCALE GENOMIC DNA]</scope>
    <source>
        <strain evidence="2 3">NBC_00185</strain>
    </source>
</reference>
<protein>
    <submittedName>
        <fullName evidence="2">Uncharacterized protein</fullName>
    </submittedName>
</protein>
<accession>A0ABZ1JYR7</accession>
<evidence type="ECO:0000313" key="3">
    <source>
        <dbReference type="Proteomes" id="UP001622496"/>
    </source>
</evidence>
<evidence type="ECO:0000313" key="2">
    <source>
        <dbReference type="EMBL" id="WTP63978.1"/>
    </source>
</evidence>
<proteinExistence type="predicted"/>
<dbReference type="RefSeq" id="WP_334546324.1">
    <property type="nucleotide sequence ID" value="NZ_CP108135.1"/>
</dbReference>